<keyword evidence="4 8" id="KW-0479">Metal-binding</keyword>
<organism evidence="10 11">
    <name type="scientific">Aspergillus sclerotiicarbonarius (strain CBS 121057 / IBT 28362)</name>
    <dbReference type="NCBI Taxonomy" id="1448318"/>
    <lineage>
        <taxon>Eukaryota</taxon>
        <taxon>Fungi</taxon>
        <taxon>Dikarya</taxon>
        <taxon>Ascomycota</taxon>
        <taxon>Pezizomycotina</taxon>
        <taxon>Eurotiomycetes</taxon>
        <taxon>Eurotiomycetidae</taxon>
        <taxon>Eurotiales</taxon>
        <taxon>Aspergillaceae</taxon>
        <taxon>Aspergillus</taxon>
        <taxon>Aspergillus subgen. Circumdati</taxon>
    </lineage>
</organism>
<dbReference type="InterPro" id="IPR002401">
    <property type="entry name" value="Cyt_P450_E_grp-I"/>
</dbReference>
<evidence type="ECO:0000256" key="5">
    <source>
        <dbReference type="ARBA" id="ARBA00023002"/>
    </source>
</evidence>
<feature type="non-terminal residue" evidence="10">
    <location>
        <position position="1"/>
    </location>
</feature>
<dbReference type="Pfam" id="PF00067">
    <property type="entry name" value="p450"/>
    <property type="match status" value="1"/>
</dbReference>
<dbReference type="InterPro" id="IPR036396">
    <property type="entry name" value="Cyt_P450_sf"/>
</dbReference>
<evidence type="ECO:0000256" key="8">
    <source>
        <dbReference type="PIRSR" id="PIRSR602401-1"/>
    </source>
</evidence>
<dbReference type="AlphaFoldDB" id="A0A319E3X4"/>
<proteinExistence type="inferred from homology"/>
<dbReference type="PRINTS" id="PR00463">
    <property type="entry name" value="EP450I"/>
</dbReference>
<accession>A0A319E3X4</accession>
<evidence type="ECO:0000313" key="10">
    <source>
        <dbReference type="EMBL" id="PYI01218.1"/>
    </source>
</evidence>
<gene>
    <name evidence="10" type="ORF">BO78DRAFT_328084</name>
</gene>
<keyword evidence="5 9" id="KW-0560">Oxidoreductase</keyword>
<dbReference type="InterPro" id="IPR050121">
    <property type="entry name" value="Cytochrome_P450_monoxygenase"/>
</dbReference>
<dbReference type="GO" id="GO:0004497">
    <property type="term" value="F:monooxygenase activity"/>
    <property type="evidence" value="ECO:0007669"/>
    <property type="project" value="UniProtKB-KW"/>
</dbReference>
<evidence type="ECO:0000256" key="3">
    <source>
        <dbReference type="ARBA" id="ARBA00022617"/>
    </source>
</evidence>
<keyword evidence="6 8" id="KW-0408">Iron</keyword>
<dbReference type="EMBL" id="KZ826421">
    <property type="protein sequence ID" value="PYI01218.1"/>
    <property type="molecule type" value="Genomic_DNA"/>
</dbReference>
<reference evidence="10 11" key="1">
    <citation type="submission" date="2018-02" db="EMBL/GenBank/DDBJ databases">
        <title>The genomes of Aspergillus section Nigri reveals drivers in fungal speciation.</title>
        <authorList>
            <consortium name="DOE Joint Genome Institute"/>
            <person name="Vesth T.C."/>
            <person name="Nybo J."/>
            <person name="Theobald S."/>
            <person name="Brandl J."/>
            <person name="Frisvad J.C."/>
            <person name="Nielsen K.F."/>
            <person name="Lyhne E.K."/>
            <person name="Kogle M.E."/>
            <person name="Kuo A."/>
            <person name="Riley R."/>
            <person name="Clum A."/>
            <person name="Nolan M."/>
            <person name="Lipzen A."/>
            <person name="Salamov A."/>
            <person name="Henrissat B."/>
            <person name="Wiebenga A."/>
            <person name="De vries R.P."/>
            <person name="Grigoriev I.V."/>
            <person name="Mortensen U.H."/>
            <person name="Andersen M.R."/>
            <person name="Baker S.E."/>
        </authorList>
    </citation>
    <scope>NUCLEOTIDE SEQUENCE [LARGE SCALE GENOMIC DNA]</scope>
    <source>
        <strain evidence="10 11">CBS 121057</strain>
    </source>
</reference>
<feature type="binding site" description="axial binding residue" evidence="8">
    <location>
        <position position="76"/>
    </location>
    <ligand>
        <name>heme</name>
        <dbReference type="ChEBI" id="CHEBI:30413"/>
    </ligand>
    <ligandPart>
        <name>Fe</name>
        <dbReference type="ChEBI" id="CHEBI:18248"/>
    </ligandPart>
</feature>
<keyword evidence="7 9" id="KW-0503">Monooxygenase</keyword>
<evidence type="ECO:0000256" key="4">
    <source>
        <dbReference type="ARBA" id="ARBA00022723"/>
    </source>
</evidence>
<dbReference type="PANTHER" id="PTHR24305">
    <property type="entry name" value="CYTOCHROME P450"/>
    <property type="match status" value="1"/>
</dbReference>
<dbReference type="Gene3D" id="1.10.630.10">
    <property type="entry name" value="Cytochrome P450"/>
    <property type="match status" value="1"/>
</dbReference>
<evidence type="ECO:0000256" key="9">
    <source>
        <dbReference type="RuleBase" id="RU000461"/>
    </source>
</evidence>
<dbReference type="VEuPathDB" id="FungiDB:BO78DRAFT_328084"/>
<protein>
    <submittedName>
        <fullName evidence="10">Cytochrome P450</fullName>
    </submittedName>
</protein>
<dbReference type="STRING" id="1448318.A0A319E3X4"/>
<dbReference type="OrthoDB" id="3945418at2759"/>
<evidence type="ECO:0000256" key="6">
    <source>
        <dbReference type="ARBA" id="ARBA00023004"/>
    </source>
</evidence>
<dbReference type="InterPro" id="IPR017972">
    <property type="entry name" value="Cyt_P450_CS"/>
</dbReference>
<evidence type="ECO:0000256" key="7">
    <source>
        <dbReference type="ARBA" id="ARBA00023033"/>
    </source>
</evidence>
<evidence type="ECO:0000256" key="2">
    <source>
        <dbReference type="ARBA" id="ARBA00010617"/>
    </source>
</evidence>
<dbReference type="InterPro" id="IPR001128">
    <property type="entry name" value="Cyt_P450"/>
</dbReference>
<sequence>GISHRLQRISPTDRLKYKDVIIPPNTSVGMSSALIHHDEGIFPQSHEFIPDRWTDINERRRLNKYLVAFSKGSRQCIGMNLAFAELYMAVAVVFRKYDMDLHDTTVDDVKLHSDMMLPHAKKGSKGVRVVLQPAQELN</sequence>
<evidence type="ECO:0000313" key="11">
    <source>
        <dbReference type="Proteomes" id="UP000248423"/>
    </source>
</evidence>
<dbReference type="Proteomes" id="UP000248423">
    <property type="component" value="Unassembled WGS sequence"/>
</dbReference>
<comment type="cofactor">
    <cofactor evidence="1 8">
        <name>heme</name>
        <dbReference type="ChEBI" id="CHEBI:30413"/>
    </cofactor>
</comment>
<dbReference type="GO" id="GO:0005506">
    <property type="term" value="F:iron ion binding"/>
    <property type="evidence" value="ECO:0007669"/>
    <property type="project" value="InterPro"/>
</dbReference>
<name>A0A319E3X4_ASPSB</name>
<comment type="similarity">
    <text evidence="2 9">Belongs to the cytochrome P450 family.</text>
</comment>
<keyword evidence="11" id="KW-1185">Reference proteome</keyword>
<dbReference type="PANTHER" id="PTHR24305:SF157">
    <property type="entry name" value="N-ACETYLTRYPTOPHAN 6-HYDROXYLASE IVOC-RELATED"/>
    <property type="match status" value="1"/>
</dbReference>
<dbReference type="SUPFAM" id="SSF48264">
    <property type="entry name" value="Cytochrome P450"/>
    <property type="match status" value="1"/>
</dbReference>
<evidence type="ECO:0000256" key="1">
    <source>
        <dbReference type="ARBA" id="ARBA00001971"/>
    </source>
</evidence>
<dbReference type="PROSITE" id="PS00086">
    <property type="entry name" value="CYTOCHROME_P450"/>
    <property type="match status" value="1"/>
</dbReference>
<dbReference type="GO" id="GO:0020037">
    <property type="term" value="F:heme binding"/>
    <property type="evidence" value="ECO:0007669"/>
    <property type="project" value="InterPro"/>
</dbReference>
<keyword evidence="3 8" id="KW-0349">Heme</keyword>
<dbReference type="GO" id="GO:0016705">
    <property type="term" value="F:oxidoreductase activity, acting on paired donors, with incorporation or reduction of molecular oxygen"/>
    <property type="evidence" value="ECO:0007669"/>
    <property type="project" value="InterPro"/>
</dbReference>